<name>A0AAU3GQZ6_9ACTN</name>
<dbReference type="SMART" id="SM00530">
    <property type="entry name" value="HTH_XRE"/>
    <property type="match status" value="1"/>
</dbReference>
<dbReference type="Gene3D" id="1.10.260.40">
    <property type="entry name" value="lambda repressor-like DNA-binding domains"/>
    <property type="match status" value="1"/>
</dbReference>
<protein>
    <submittedName>
        <fullName evidence="2">Helix-turn-helix domain-containing protein</fullName>
    </submittedName>
</protein>
<evidence type="ECO:0000259" key="1">
    <source>
        <dbReference type="PROSITE" id="PS50943"/>
    </source>
</evidence>
<proteinExistence type="predicted"/>
<dbReference type="EMBL" id="CP109535">
    <property type="protein sequence ID" value="WTY94694.1"/>
    <property type="molecule type" value="Genomic_DNA"/>
</dbReference>
<reference evidence="2" key="1">
    <citation type="submission" date="2022-10" db="EMBL/GenBank/DDBJ databases">
        <title>The complete genomes of actinobacterial strains from the NBC collection.</title>
        <authorList>
            <person name="Joergensen T.S."/>
            <person name="Alvarez Arevalo M."/>
            <person name="Sterndorff E.B."/>
            <person name="Faurdal D."/>
            <person name="Vuksanovic O."/>
            <person name="Mourched A.-S."/>
            <person name="Charusanti P."/>
            <person name="Shaw S."/>
            <person name="Blin K."/>
            <person name="Weber T."/>
        </authorList>
    </citation>
    <scope>NUCLEOTIDE SEQUENCE</scope>
    <source>
        <strain evidence="2">NBC_01401</strain>
    </source>
</reference>
<dbReference type="InterPro" id="IPR011990">
    <property type="entry name" value="TPR-like_helical_dom_sf"/>
</dbReference>
<dbReference type="InterPro" id="IPR010982">
    <property type="entry name" value="Lambda_DNA-bd_dom_sf"/>
</dbReference>
<dbReference type="SUPFAM" id="SSF47413">
    <property type="entry name" value="lambda repressor-like DNA-binding domains"/>
    <property type="match status" value="1"/>
</dbReference>
<feature type="domain" description="HTH cro/C1-type" evidence="1">
    <location>
        <begin position="11"/>
        <end position="64"/>
    </location>
</feature>
<dbReference type="GO" id="GO:0003677">
    <property type="term" value="F:DNA binding"/>
    <property type="evidence" value="ECO:0007669"/>
    <property type="project" value="InterPro"/>
</dbReference>
<organism evidence="2">
    <name type="scientific">Streptomyces sp. NBC_01401</name>
    <dbReference type="NCBI Taxonomy" id="2903854"/>
    <lineage>
        <taxon>Bacteria</taxon>
        <taxon>Bacillati</taxon>
        <taxon>Actinomycetota</taxon>
        <taxon>Actinomycetes</taxon>
        <taxon>Kitasatosporales</taxon>
        <taxon>Streptomycetaceae</taxon>
        <taxon>Streptomyces</taxon>
    </lineage>
</organism>
<dbReference type="InterPro" id="IPR001387">
    <property type="entry name" value="Cro/C1-type_HTH"/>
</dbReference>
<evidence type="ECO:0000313" key="2">
    <source>
        <dbReference type="EMBL" id="WTY94694.1"/>
    </source>
</evidence>
<dbReference type="PROSITE" id="PS50943">
    <property type="entry name" value="HTH_CROC1"/>
    <property type="match status" value="1"/>
</dbReference>
<dbReference type="SUPFAM" id="SSF48452">
    <property type="entry name" value="TPR-like"/>
    <property type="match status" value="1"/>
</dbReference>
<dbReference type="Pfam" id="PF13560">
    <property type="entry name" value="HTH_31"/>
    <property type="match status" value="1"/>
</dbReference>
<sequence>MLEQPSFGRRLRQLRLQQGKSQSELTGTGMSAAYLSRLESGARRPTDRAVSYLAERLDVPVESFTEHTEDDLADLVMTLSSRSDGERDTEIRDFLATALNNAAEVSETTRWEALALFARQHAALGDFEEEWEVLRKLAEVSQELNRPTLQVHVLQRIARCHRNLGNLEETRRAAREALDLSRQYQLRVLATDLVRIKLLLISAEAELGNLAEAAKLSAETCETLPRDTGALAAEAYWTASTVSVRGGSPDRAYEYMQAALAALASREDLVLWLRLRLAAASLALQSMPPRTQEAQVLLAAVEPALQLTGVSRHLQELSLLKAQLSFLKGDMEQAAQLVDSIAGDANLLEFRDLIRFKMLREMLAARRGDRQAGRRLRELATEVQTARMPDLSAEVWRAAAESLLGEENQQVPESA</sequence>
<dbReference type="AlphaFoldDB" id="A0AAU3GQZ6"/>
<gene>
    <name evidence="2" type="ORF">OG626_07180</name>
</gene>
<accession>A0AAU3GQZ6</accession>
<dbReference type="Gene3D" id="1.25.40.10">
    <property type="entry name" value="Tetratricopeptide repeat domain"/>
    <property type="match status" value="1"/>
</dbReference>
<dbReference type="CDD" id="cd00093">
    <property type="entry name" value="HTH_XRE"/>
    <property type="match status" value="1"/>
</dbReference>